<gene>
    <name evidence="2" type="ORF">AVDCRST_MAG05-2401</name>
</gene>
<organism evidence="2">
    <name type="scientific">uncultured Rubrobacteraceae bacterium</name>
    <dbReference type="NCBI Taxonomy" id="349277"/>
    <lineage>
        <taxon>Bacteria</taxon>
        <taxon>Bacillati</taxon>
        <taxon>Actinomycetota</taxon>
        <taxon>Rubrobacteria</taxon>
        <taxon>Rubrobacterales</taxon>
        <taxon>Rubrobacteraceae</taxon>
        <taxon>environmental samples</taxon>
    </lineage>
</organism>
<feature type="non-terminal residue" evidence="2">
    <location>
        <position position="118"/>
    </location>
</feature>
<dbReference type="AlphaFoldDB" id="A0A6J4SP90"/>
<feature type="non-terminal residue" evidence="2">
    <location>
        <position position="1"/>
    </location>
</feature>
<feature type="compositionally biased region" description="Low complexity" evidence="1">
    <location>
        <begin position="23"/>
        <end position="35"/>
    </location>
</feature>
<evidence type="ECO:0000256" key="1">
    <source>
        <dbReference type="SAM" id="MobiDB-lite"/>
    </source>
</evidence>
<evidence type="ECO:0000313" key="2">
    <source>
        <dbReference type="EMBL" id="CAA9500319.1"/>
    </source>
</evidence>
<proteinExistence type="predicted"/>
<protein>
    <submittedName>
        <fullName evidence="2">Uncharacterized protein</fullName>
    </submittedName>
</protein>
<name>A0A6J4SP90_9ACTN</name>
<accession>A0A6J4SP90</accession>
<reference evidence="2" key="1">
    <citation type="submission" date="2020-02" db="EMBL/GenBank/DDBJ databases">
        <authorList>
            <person name="Meier V. D."/>
        </authorList>
    </citation>
    <scope>NUCLEOTIDE SEQUENCE</scope>
    <source>
        <strain evidence="2">AVDCRST_MAG05</strain>
    </source>
</reference>
<feature type="region of interest" description="Disordered" evidence="1">
    <location>
        <begin position="1"/>
        <end position="118"/>
    </location>
</feature>
<feature type="compositionally biased region" description="Gly residues" evidence="1">
    <location>
        <begin position="58"/>
        <end position="71"/>
    </location>
</feature>
<feature type="compositionally biased region" description="Basic residues" evidence="1">
    <location>
        <begin position="90"/>
        <end position="103"/>
    </location>
</feature>
<sequence>AHTQGPDIHRARHVRGGARLLSAQAPPVRRGVAARPLRRPRGRGPARQAAPDRRKPGAAGGEGRALLGGGGRARRGRGAQGARRGDLRRRVLRERRQRPHRVRAGGARPGRGATPRPV</sequence>
<feature type="compositionally biased region" description="Low complexity" evidence="1">
    <location>
        <begin position="104"/>
        <end position="118"/>
    </location>
</feature>
<dbReference type="EMBL" id="CADCVM010000257">
    <property type="protein sequence ID" value="CAA9500319.1"/>
    <property type="molecule type" value="Genomic_DNA"/>
</dbReference>